<sequence length="136" mass="14721">MKTFILCLLLFLCNTNFQAQEGKQDSLSQASNTYLTKSIRKKKMANIIALSGAGLATVGTFLLVSGHPSGLFFSESQIIGINMITGGALAAIASIPFYIISYINKRKSLKISPSISFQKPILVQENFAQAGVLIQF</sequence>
<protein>
    <submittedName>
        <fullName evidence="3">Uncharacterized protein</fullName>
    </submittedName>
</protein>
<dbReference type="RefSeq" id="WP_079667550.1">
    <property type="nucleotide sequence ID" value="NZ_FUYZ01000008.1"/>
</dbReference>
<keyword evidence="4" id="KW-1185">Reference proteome</keyword>
<keyword evidence="1" id="KW-0812">Transmembrane</keyword>
<evidence type="ECO:0000256" key="1">
    <source>
        <dbReference type="SAM" id="Phobius"/>
    </source>
</evidence>
<feature type="transmembrane region" description="Helical" evidence="1">
    <location>
        <begin position="43"/>
        <end position="66"/>
    </location>
</feature>
<feature type="transmembrane region" description="Helical" evidence="1">
    <location>
        <begin position="78"/>
        <end position="100"/>
    </location>
</feature>
<accession>A0A1T5FVN8</accession>
<feature type="signal peptide" evidence="2">
    <location>
        <begin position="1"/>
        <end position="19"/>
    </location>
</feature>
<proteinExistence type="predicted"/>
<reference evidence="3 4" key="1">
    <citation type="submission" date="2017-02" db="EMBL/GenBank/DDBJ databases">
        <authorList>
            <person name="Peterson S.W."/>
        </authorList>
    </citation>
    <scope>NUCLEOTIDE SEQUENCE [LARGE SCALE GENOMIC DNA]</scope>
    <source>
        <strain evidence="3 4">DSM 22323</strain>
    </source>
</reference>
<dbReference type="STRING" id="619805.SAMN05660477_02345"/>
<keyword evidence="1" id="KW-0472">Membrane</keyword>
<dbReference type="OrthoDB" id="9951360at2"/>
<keyword evidence="2" id="KW-0732">Signal</keyword>
<dbReference type="Proteomes" id="UP000191112">
    <property type="component" value="Unassembled WGS sequence"/>
</dbReference>
<dbReference type="EMBL" id="FUYZ01000008">
    <property type="protein sequence ID" value="SKC00239.1"/>
    <property type="molecule type" value="Genomic_DNA"/>
</dbReference>
<organism evidence="3 4">
    <name type="scientific">Soonwooa buanensis</name>
    <dbReference type="NCBI Taxonomy" id="619805"/>
    <lineage>
        <taxon>Bacteria</taxon>
        <taxon>Pseudomonadati</taxon>
        <taxon>Bacteroidota</taxon>
        <taxon>Flavobacteriia</taxon>
        <taxon>Flavobacteriales</taxon>
        <taxon>Weeksellaceae</taxon>
        <taxon>Chryseobacterium group</taxon>
        <taxon>Soonwooa</taxon>
    </lineage>
</organism>
<feature type="chain" id="PRO_5013295764" evidence="2">
    <location>
        <begin position="20"/>
        <end position="136"/>
    </location>
</feature>
<evidence type="ECO:0000313" key="4">
    <source>
        <dbReference type="Proteomes" id="UP000191112"/>
    </source>
</evidence>
<name>A0A1T5FVN8_9FLAO</name>
<evidence type="ECO:0000313" key="3">
    <source>
        <dbReference type="EMBL" id="SKC00239.1"/>
    </source>
</evidence>
<evidence type="ECO:0000256" key="2">
    <source>
        <dbReference type="SAM" id="SignalP"/>
    </source>
</evidence>
<keyword evidence="1" id="KW-1133">Transmembrane helix</keyword>
<dbReference type="AlphaFoldDB" id="A0A1T5FVN8"/>
<gene>
    <name evidence="3" type="ORF">SAMN05660477_02345</name>
</gene>